<dbReference type="OrthoDB" id="8118055at2759"/>
<feature type="binding site" evidence="10">
    <location>
        <position position="557"/>
    </location>
    <ligand>
        <name>Ca(2+)</name>
        <dbReference type="ChEBI" id="CHEBI:29108"/>
    </ligand>
</feature>
<dbReference type="GO" id="GO:0005975">
    <property type="term" value="P:carbohydrate metabolic process"/>
    <property type="evidence" value="ECO:0007669"/>
    <property type="project" value="InterPro"/>
</dbReference>
<evidence type="ECO:0000256" key="10">
    <source>
        <dbReference type="PIRSR" id="PIRSR601382-2"/>
    </source>
</evidence>
<evidence type="ECO:0000256" key="1">
    <source>
        <dbReference type="ARBA" id="ARBA00001913"/>
    </source>
</evidence>
<comment type="similarity">
    <text evidence="3 11">Belongs to the glycosyl hydrolase 47 family.</text>
</comment>
<comment type="caution">
    <text evidence="13">The sequence shown here is derived from an EMBL/GenBank/DDBJ whole genome shotgun (WGS) entry which is preliminary data.</text>
</comment>
<evidence type="ECO:0000256" key="12">
    <source>
        <dbReference type="SAM" id="MobiDB-lite"/>
    </source>
</evidence>
<feature type="compositionally biased region" description="Low complexity" evidence="12">
    <location>
        <begin position="1"/>
        <end position="19"/>
    </location>
</feature>
<gene>
    <name evidence="13" type="ORF">BCR33DRAFT_715563</name>
</gene>
<dbReference type="Proteomes" id="UP000193642">
    <property type="component" value="Unassembled WGS sequence"/>
</dbReference>
<dbReference type="GO" id="GO:0036503">
    <property type="term" value="P:ERAD pathway"/>
    <property type="evidence" value="ECO:0007669"/>
    <property type="project" value="UniProtKB-ARBA"/>
</dbReference>
<keyword evidence="7" id="KW-1015">Disulfide bond</keyword>
<dbReference type="GO" id="GO:0004571">
    <property type="term" value="F:mannosyl-oligosaccharide 1,2-alpha-mannosidase activity"/>
    <property type="evidence" value="ECO:0007669"/>
    <property type="project" value="UniProtKB-EC"/>
</dbReference>
<evidence type="ECO:0000313" key="14">
    <source>
        <dbReference type="Proteomes" id="UP000193642"/>
    </source>
</evidence>
<evidence type="ECO:0000256" key="9">
    <source>
        <dbReference type="ARBA" id="ARBA00048605"/>
    </source>
</evidence>
<dbReference type="InterPro" id="IPR012341">
    <property type="entry name" value="6hp_glycosidase-like_sf"/>
</dbReference>
<dbReference type="InterPro" id="IPR036026">
    <property type="entry name" value="Seven-hairpin_glycosidases"/>
</dbReference>
<evidence type="ECO:0000256" key="3">
    <source>
        <dbReference type="ARBA" id="ARBA00007658"/>
    </source>
</evidence>
<dbReference type="InterPro" id="IPR001382">
    <property type="entry name" value="Glyco_hydro_47"/>
</dbReference>
<protein>
    <recommendedName>
        <fullName evidence="11">alpha-1,2-Mannosidase</fullName>
        <ecNumber evidence="11">3.2.1.-</ecNumber>
    </recommendedName>
</protein>
<accession>A0A1Y2CHI0</accession>
<dbReference type="InterPro" id="IPR050749">
    <property type="entry name" value="Glycosyl_Hydrolase_47"/>
</dbReference>
<keyword evidence="5 11" id="KW-0378">Hydrolase</keyword>
<dbReference type="AlphaFoldDB" id="A0A1Y2CHI0"/>
<evidence type="ECO:0000256" key="5">
    <source>
        <dbReference type="ARBA" id="ARBA00022801"/>
    </source>
</evidence>
<dbReference type="EMBL" id="MCGO01000016">
    <property type="protein sequence ID" value="ORY46498.1"/>
    <property type="molecule type" value="Genomic_DNA"/>
</dbReference>
<sequence>MLPLYRSTSSSTTPTPSSSNRRRRPGFDGLDGDDAKGFKKSLTAKAQRFVVSNWRGIALVALVLVTWRLVSAQGSQAEKGSKPLPKAKVVELPKAVDPAAPLPDTRAAPVAPASLVSNFPVITAEQRKQVWDSRAKAVQRAFSHAWDGYVQYAWNHDELKPNSQRGESWLNMGLTILDALDTAWVLGNKTIFNKAKDWVLIEKGLTMDADVNANVFETTIRVIGGLLSSFHLSKDGGFLKEAVRVADKFMPAFTESKSGIPFNSIHLKSGQATNPGETYSSTAEATTIQLEFKYLSHLTNDPKYWNAAQKVSQVLYESPSDKTAPWDNLVPVYLDHKHGSFVGSEIRLGSHRTLLPCQYRKALHNGIKKHLLMRSNPSNLLYIREHSGNFGENGGLFGKDMEELYFAEELARSCWEMYRQTASDPVTVSKQIVKNSKRFHQFDLGTHSARVNDVPVALETVKDVADGEVEAIETFFILYRVTGDEKYREWGWRMFRSFEQWSKVATGGYTSLNNVQRASTTVSRQDGVFLLGRDFEVFLSAFSDDDLLPLDQYVFNTECHPLPIFEKVQWMKDVKDEGKP</sequence>
<evidence type="ECO:0000256" key="2">
    <source>
        <dbReference type="ARBA" id="ARBA00004922"/>
    </source>
</evidence>
<comment type="catalytic activity">
    <reaction evidence="9">
        <text>N(4)-(alpha-D-Man-(1-&gt;2)-alpha-D-Man-(1-&gt;2)-alpha-D-Man-(1-&gt;3)-[alpha-D-Man-(1-&gt;2)-alpha-D-Man-(1-&gt;3)-[alpha-D-Man-(1-&gt;2)-alpha-D-Man-(1-&gt;6)]-alpha-D-Man-(1-&gt;6)]-beta-D-Man-(1-&gt;4)-beta-D-GlcNAc-(1-&gt;4)-beta-D-GlcNAc)-L-asparaginyl-[protein] (N-glucan mannose isomer 9A1,2,3B1,2,3) + 4 H2O = N(4)-(alpha-D-Man-(1-&gt;3)-[alpha-D-Man-(1-&gt;3)-[alpha-D-Man-(1-&gt;6)]-alpha-D-Man-(1-&gt;6)]-beta-D-Man-(1-&gt;4)-beta-D-GlcNAc-(1-&gt;4)-beta-D-GlcNAc)-L-asparaginyl-[protein] (N-glucan mannose isomer 5A1,2) + 4 beta-D-mannose</text>
        <dbReference type="Rhea" id="RHEA:56008"/>
        <dbReference type="Rhea" id="RHEA-COMP:14356"/>
        <dbReference type="Rhea" id="RHEA-COMP:14367"/>
        <dbReference type="ChEBI" id="CHEBI:15377"/>
        <dbReference type="ChEBI" id="CHEBI:28563"/>
        <dbReference type="ChEBI" id="CHEBI:59087"/>
        <dbReference type="ChEBI" id="CHEBI:139493"/>
        <dbReference type="EC" id="3.2.1.113"/>
    </reaction>
</comment>
<comment type="cofactor">
    <cofactor evidence="1 10">
        <name>Ca(2+)</name>
        <dbReference type="ChEBI" id="CHEBI:29108"/>
    </cofactor>
</comment>
<keyword evidence="6 10" id="KW-0106">Calcium</keyword>
<organism evidence="13 14">
    <name type="scientific">Rhizoclosmatium globosum</name>
    <dbReference type="NCBI Taxonomy" id="329046"/>
    <lineage>
        <taxon>Eukaryota</taxon>
        <taxon>Fungi</taxon>
        <taxon>Fungi incertae sedis</taxon>
        <taxon>Chytridiomycota</taxon>
        <taxon>Chytridiomycota incertae sedis</taxon>
        <taxon>Chytridiomycetes</taxon>
        <taxon>Chytridiales</taxon>
        <taxon>Chytriomycetaceae</taxon>
        <taxon>Rhizoclosmatium</taxon>
    </lineage>
</organism>
<dbReference type="GO" id="GO:0005783">
    <property type="term" value="C:endoplasmic reticulum"/>
    <property type="evidence" value="ECO:0007669"/>
    <property type="project" value="TreeGrafter"/>
</dbReference>
<dbReference type="PANTHER" id="PTHR11742">
    <property type="entry name" value="MANNOSYL-OLIGOSACCHARIDE ALPHA-1,2-MANNOSIDASE-RELATED"/>
    <property type="match status" value="1"/>
</dbReference>
<feature type="region of interest" description="Disordered" evidence="12">
    <location>
        <begin position="1"/>
        <end position="34"/>
    </location>
</feature>
<dbReference type="Gene3D" id="1.50.10.10">
    <property type="match status" value="2"/>
</dbReference>
<name>A0A1Y2CHI0_9FUNG</name>
<dbReference type="STRING" id="329046.A0A1Y2CHI0"/>
<evidence type="ECO:0000256" key="7">
    <source>
        <dbReference type="ARBA" id="ARBA00023157"/>
    </source>
</evidence>
<dbReference type="Pfam" id="PF01532">
    <property type="entry name" value="Glyco_hydro_47"/>
    <property type="match status" value="2"/>
</dbReference>
<proteinExistence type="inferred from homology"/>
<dbReference type="SUPFAM" id="SSF48225">
    <property type="entry name" value="Seven-hairpin glycosidases"/>
    <property type="match status" value="1"/>
</dbReference>
<comment type="pathway">
    <text evidence="2">Protein modification; protein glycosylation.</text>
</comment>
<evidence type="ECO:0000256" key="8">
    <source>
        <dbReference type="ARBA" id="ARBA00047669"/>
    </source>
</evidence>
<dbReference type="GO" id="GO:0005509">
    <property type="term" value="F:calcium ion binding"/>
    <property type="evidence" value="ECO:0007669"/>
    <property type="project" value="InterPro"/>
</dbReference>
<reference evidence="13 14" key="1">
    <citation type="submission" date="2016-07" db="EMBL/GenBank/DDBJ databases">
        <title>Pervasive Adenine N6-methylation of Active Genes in Fungi.</title>
        <authorList>
            <consortium name="DOE Joint Genome Institute"/>
            <person name="Mondo S.J."/>
            <person name="Dannebaum R.O."/>
            <person name="Kuo R.C."/>
            <person name="Labutti K."/>
            <person name="Haridas S."/>
            <person name="Kuo A."/>
            <person name="Salamov A."/>
            <person name="Ahrendt S.R."/>
            <person name="Lipzen A."/>
            <person name="Sullivan W."/>
            <person name="Andreopoulos W.B."/>
            <person name="Clum A."/>
            <person name="Lindquist E."/>
            <person name="Daum C."/>
            <person name="Ramamoorthy G.K."/>
            <person name="Gryganskyi A."/>
            <person name="Culley D."/>
            <person name="Magnuson J.K."/>
            <person name="James T.Y."/>
            <person name="O'Malley M.A."/>
            <person name="Stajich J.E."/>
            <person name="Spatafora J.W."/>
            <person name="Visel A."/>
            <person name="Grigoriev I.V."/>
        </authorList>
    </citation>
    <scope>NUCLEOTIDE SEQUENCE [LARGE SCALE GENOMIC DNA]</scope>
    <source>
        <strain evidence="13 14">JEL800</strain>
    </source>
</reference>
<comment type="catalytic activity">
    <reaction evidence="8">
        <text>N(4)-(alpha-D-Man-(1-&gt;2)-alpha-D-Man-(1-&gt;2)-alpha-D-Man-(1-&gt;3)-[alpha-D-Man-(1-&gt;3)-[alpha-D-Man-(1-&gt;2)-alpha-D-Man-(1-&gt;6)]-alpha-D-Man-(1-&gt;6)]-beta-D-Man-(1-&gt;4)-beta-D-GlcNAc-(1-&gt;4)-beta-D-GlcNAc)-L-asparaginyl-[protein] (N-glucan mannose isomer 8A1,2,3B1,3) + 3 H2O = N(4)-(alpha-D-Man-(1-&gt;3)-[alpha-D-Man-(1-&gt;3)-[alpha-D-Man-(1-&gt;6)]-alpha-D-Man-(1-&gt;6)]-beta-D-Man-(1-&gt;4)-beta-D-GlcNAc-(1-&gt;4)-beta-D-GlcNAc)-L-asparaginyl-[protein] (N-glucan mannose isomer 5A1,2) + 3 beta-D-mannose</text>
        <dbReference type="Rhea" id="RHEA:56028"/>
        <dbReference type="Rhea" id="RHEA-COMP:14358"/>
        <dbReference type="Rhea" id="RHEA-COMP:14367"/>
        <dbReference type="ChEBI" id="CHEBI:15377"/>
        <dbReference type="ChEBI" id="CHEBI:28563"/>
        <dbReference type="ChEBI" id="CHEBI:59087"/>
        <dbReference type="ChEBI" id="CHEBI:60628"/>
        <dbReference type="EC" id="3.2.1.113"/>
    </reaction>
</comment>
<keyword evidence="14" id="KW-1185">Reference proteome</keyword>
<dbReference type="GO" id="GO:0016020">
    <property type="term" value="C:membrane"/>
    <property type="evidence" value="ECO:0007669"/>
    <property type="project" value="InterPro"/>
</dbReference>
<keyword evidence="4 10" id="KW-0479">Metal-binding</keyword>
<evidence type="ECO:0000256" key="4">
    <source>
        <dbReference type="ARBA" id="ARBA00022723"/>
    </source>
</evidence>
<evidence type="ECO:0000256" key="6">
    <source>
        <dbReference type="ARBA" id="ARBA00022837"/>
    </source>
</evidence>
<evidence type="ECO:0000313" key="13">
    <source>
        <dbReference type="EMBL" id="ORY46498.1"/>
    </source>
</evidence>
<evidence type="ECO:0000256" key="11">
    <source>
        <dbReference type="RuleBase" id="RU361193"/>
    </source>
</evidence>
<dbReference type="EC" id="3.2.1.-" evidence="11"/>
<dbReference type="PANTHER" id="PTHR11742:SF55">
    <property type="entry name" value="ENDOPLASMIC RETICULUM MANNOSYL-OLIGOSACCHARIDE 1,2-ALPHA-MANNOSIDASE"/>
    <property type="match status" value="1"/>
</dbReference>
<dbReference type="PRINTS" id="PR00747">
    <property type="entry name" value="GLYHDRLASE47"/>
</dbReference>
<keyword evidence="11" id="KW-0326">Glycosidase</keyword>